<dbReference type="RefSeq" id="WP_126942844.1">
    <property type="nucleotide sequence ID" value="NZ_RZHG01000003.1"/>
</dbReference>
<accession>A0A3S0WB82</accession>
<evidence type="ECO:0000256" key="5">
    <source>
        <dbReference type="ARBA" id="ARBA00022906"/>
    </source>
</evidence>
<feature type="transmembrane region" description="Helical" evidence="9">
    <location>
        <begin position="12"/>
        <end position="33"/>
    </location>
</feature>
<dbReference type="PANTHER" id="PTHR11562">
    <property type="entry name" value="CATION EFFLUX PROTEIN/ ZINC TRANSPORTER"/>
    <property type="match status" value="1"/>
</dbReference>
<keyword evidence="3" id="KW-0813">Transport</keyword>
<dbReference type="InterPro" id="IPR058533">
    <property type="entry name" value="Cation_efflux_TM"/>
</dbReference>
<feature type="transmembrane region" description="Helical" evidence="9">
    <location>
        <begin position="114"/>
        <end position="138"/>
    </location>
</feature>
<evidence type="ECO:0000259" key="10">
    <source>
        <dbReference type="Pfam" id="PF01545"/>
    </source>
</evidence>
<keyword evidence="6 9" id="KW-1133">Transmembrane helix</keyword>
<evidence type="ECO:0000313" key="13">
    <source>
        <dbReference type="Proteomes" id="UP000287336"/>
    </source>
</evidence>
<feature type="transmembrane region" description="Helical" evidence="9">
    <location>
        <begin position="53"/>
        <end position="70"/>
    </location>
</feature>
<gene>
    <name evidence="12" type="ORF">ELY33_01405</name>
</gene>
<feature type="transmembrane region" description="Helical" evidence="9">
    <location>
        <begin position="178"/>
        <end position="199"/>
    </location>
</feature>
<dbReference type="OrthoDB" id="9809646at2"/>
<protein>
    <submittedName>
        <fullName evidence="12">Cation transporter</fullName>
    </submittedName>
</protein>
<feature type="transmembrane region" description="Helical" evidence="9">
    <location>
        <begin position="82"/>
        <end position="102"/>
    </location>
</feature>
<feature type="domain" description="Cation efflux protein cytoplasmic" evidence="11">
    <location>
        <begin position="211"/>
        <end position="286"/>
    </location>
</feature>
<proteinExistence type="inferred from homology"/>
<evidence type="ECO:0000313" key="12">
    <source>
        <dbReference type="EMBL" id="RUR33921.1"/>
    </source>
</evidence>
<evidence type="ECO:0000256" key="7">
    <source>
        <dbReference type="ARBA" id="ARBA00023065"/>
    </source>
</evidence>
<dbReference type="PANTHER" id="PTHR11562:SF17">
    <property type="entry name" value="RE54080P-RELATED"/>
    <property type="match status" value="1"/>
</dbReference>
<keyword evidence="13" id="KW-1185">Reference proteome</keyword>
<keyword evidence="5" id="KW-0862">Zinc</keyword>
<dbReference type="InterPro" id="IPR050681">
    <property type="entry name" value="CDF/SLC30A"/>
</dbReference>
<dbReference type="Gene3D" id="1.20.1510.10">
    <property type="entry name" value="Cation efflux protein transmembrane domain"/>
    <property type="match status" value="1"/>
</dbReference>
<dbReference type="EMBL" id="RZHG01000003">
    <property type="protein sequence ID" value="RUR33921.1"/>
    <property type="molecule type" value="Genomic_DNA"/>
</dbReference>
<dbReference type="InterPro" id="IPR027469">
    <property type="entry name" value="Cation_efflux_TMD_sf"/>
</dbReference>
<name>A0A3S0WB82_9GAMM</name>
<evidence type="ECO:0000256" key="4">
    <source>
        <dbReference type="ARBA" id="ARBA00022692"/>
    </source>
</evidence>
<dbReference type="Pfam" id="PF16916">
    <property type="entry name" value="ZT_dimer"/>
    <property type="match status" value="1"/>
</dbReference>
<comment type="subcellular location">
    <subcellularLocation>
        <location evidence="1">Membrane</location>
        <topology evidence="1">Multi-pass membrane protein</topology>
    </subcellularLocation>
</comment>
<sequence>MTDSHEHNPISFGKAFVIGIALNVGFVLIEAFYGWKTGSLALLADAGHNLSDVGGLMLAWAAFGAARLPSNARHTYGWKRGSILASFTNAIILLVAMGTLAWEAVQRLQLPTTIDAGTVMVVAGIGVVINAVTAWLFLAGSKHDLNIRGAFLHMAADALVSVGVVVAGGLYLWQGWSWIDPVVSLLIALVIVVGTWSLLRRSLHLLFDGVPDGIDTEAIHQTLLGLPGVVGVHDLHVWAMSTSDNALTAHLVIDDNLHNHDALLEKATTMLHDCFEIRHCVLQQESRVYAANCPIKEQC</sequence>
<dbReference type="GO" id="GO:0005886">
    <property type="term" value="C:plasma membrane"/>
    <property type="evidence" value="ECO:0007669"/>
    <property type="project" value="TreeGrafter"/>
</dbReference>
<dbReference type="Proteomes" id="UP000287336">
    <property type="component" value="Unassembled WGS sequence"/>
</dbReference>
<keyword evidence="8 9" id="KW-0472">Membrane</keyword>
<keyword evidence="5" id="KW-0864">Zinc transport</keyword>
<dbReference type="InterPro" id="IPR027470">
    <property type="entry name" value="Cation_efflux_CTD"/>
</dbReference>
<reference evidence="12 13" key="1">
    <citation type="submission" date="2018-12" db="EMBL/GenBank/DDBJ databases">
        <title>three novel Halomonas strain isolated from plants.</title>
        <authorList>
            <person name="Sun C."/>
        </authorList>
    </citation>
    <scope>NUCLEOTIDE SEQUENCE [LARGE SCALE GENOMIC DNA]</scope>
    <source>
        <strain evidence="12 13">DSM 19434</strain>
    </source>
</reference>
<evidence type="ECO:0000256" key="1">
    <source>
        <dbReference type="ARBA" id="ARBA00004141"/>
    </source>
</evidence>
<evidence type="ECO:0000256" key="9">
    <source>
        <dbReference type="SAM" id="Phobius"/>
    </source>
</evidence>
<evidence type="ECO:0000256" key="6">
    <source>
        <dbReference type="ARBA" id="ARBA00022989"/>
    </source>
</evidence>
<dbReference type="AlphaFoldDB" id="A0A3S0WB82"/>
<evidence type="ECO:0000256" key="2">
    <source>
        <dbReference type="ARBA" id="ARBA00008873"/>
    </source>
</evidence>
<evidence type="ECO:0000259" key="11">
    <source>
        <dbReference type="Pfam" id="PF16916"/>
    </source>
</evidence>
<dbReference type="NCBIfam" id="TIGR01297">
    <property type="entry name" value="CDF"/>
    <property type="match status" value="1"/>
</dbReference>
<feature type="transmembrane region" description="Helical" evidence="9">
    <location>
        <begin position="150"/>
        <end position="172"/>
    </location>
</feature>
<dbReference type="GO" id="GO:0005385">
    <property type="term" value="F:zinc ion transmembrane transporter activity"/>
    <property type="evidence" value="ECO:0007669"/>
    <property type="project" value="TreeGrafter"/>
</dbReference>
<comment type="caution">
    <text evidence="12">The sequence shown here is derived from an EMBL/GenBank/DDBJ whole genome shotgun (WGS) entry which is preliminary data.</text>
</comment>
<keyword evidence="4 9" id="KW-0812">Transmembrane</keyword>
<dbReference type="InterPro" id="IPR002524">
    <property type="entry name" value="Cation_efflux"/>
</dbReference>
<organism evidence="12 13">
    <name type="scientific">Vreelandella andesensis</name>
    <dbReference type="NCBI Taxonomy" id="447567"/>
    <lineage>
        <taxon>Bacteria</taxon>
        <taxon>Pseudomonadati</taxon>
        <taxon>Pseudomonadota</taxon>
        <taxon>Gammaproteobacteria</taxon>
        <taxon>Oceanospirillales</taxon>
        <taxon>Halomonadaceae</taxon>
        <taxon>Vreelandella</taxon>
    </lineage>
</organism>
<dbReference type="Pfam" id="PF01545">
    <property type="entry name" value="Cation_efflux"/>
    <property type="match status" value="1"/>
</dbReference>
<evidence type="ECO:0000256" key="8">
    <source>
        <dbReference type="ARBA" id="ARBA00023136"/>
    </source>
</evidence>
<feature type="domain" description="Cation efflux protein transmembrane" evidence="10">
    <location>
        <begin position="17"/>
        <end position="206"/>
    </location>
</feature>
<dbReference type="SUPFAM" id="SSF161111">
    <property type="entry name" value="Cation efflux protein transmembrane domain-like"/>
    <property type="match status" value="1"/>
</dbReference>
<dbReference type="InterPro" id="IPR036837">
    <property type="entry name" value="Cation_efflux_CTD_sf"/>
</dbReference>
<keyword evidence="7" id="KW-0406">Ion transport</keyword>
<dbReference type="SUPFAM" id="SSF160240">
    <property type="entry name" value="Cation efflux protein cytoplasmic domain-like"/>
    <property type="match status" value="1"/>
</dbReference>
<evidence type="ECO:0000256" key="3">
    <source>
        <dbReference type="ARBA" id="ARBA00022448"/>
    </source>
</evidence>
<comment type="similarity">
    <text evidence="2">Belongs to the cation diffusion facilitator (CDF) transporter (TC 2.A.4) family. SLC30A subfamily.</text>
</comment>